<evidence type="ECO:0000256" key="1">
    <source>
        <dbReference type="ARBA" id="ARBA00022729"/>
    </source>
</evidence>
<sequence length="250" mass="26929">MLKPTLTALALLTGTTALAQNIDVTDMSDAERDAFRAEVRSYLMENPEVIIEAVNALEARQAQAEAQAAEAAVGDNTDAIFNDGVSWVGGNPDGDITVVEFMDYRCGYCRRAKAEVEELVASDGNIRFVLKEFPILGEASLTMSRFAIAAKNVAGDEAYKQVHDAMMELTADPTEDALRGVAEELSLDADAIIAEMGSDAVNSQIAETRALAEELAIRGTPTFVMGDELVRGYVSLEEMQEIVAAERQEG</sequence>
<keyword evidence="2" id="KW-0560">Oxidoreductase</keyword>
<dbReference type="InterPro" id="IPR036249">
    <property type="entry name" value="Thioredoxin-like_sf"/>
</dbReference>
<keyword evidence="1 5" id="KW-0732">Signal</keyword>
<dbReference type="InterPro" id="IPR013766">
    <property type="entry name" value="Thioredoxin_domain"/>
</dbReference>
<feature type="chain" id="PRO_5017271155" evidence="5">
    <location>
        <begin position="20"/>
        <end position="250"/>
    </location>
</feature>
<proteinExistence type="predicted"/>
<dbReference type="PROSITE" id="PS51352">
    <property type="entry name" value="THIOREDOXIN_2"/>
    <property type="match status" value="1"/>
</dbReference>
<keyword evidence="4" id="KW-0676">Redox-active center</keyword>
<dbReference type="RefSeq" id="WP_093009874.1">
    <property type="nucleotide sequence ID" value="NZ_FOXV01000003.1"/>
</dbReference>
<evidence type="ECO:0000256" key="3">
    <source>
        <dbReference type="ARBA" id="ARBA00023157"/>
    </source>
</evidence>
<dbReference type="AlphaFoldDB" id="A0A1I5X5P7"/>
<dbReference type="Gene3D" id="3.40.30.10">
    <property type="entry name" value="Glutaredoxin"/>
    <property type="match status" value="1"/>
</dbReference>
<evidence type="ECO:0000256" key="5">
    <source>
        <dbReference type="SAM" id="SignalP"/>
    </source>
</evidence>
<evidence type="ECO:0000313" key="8">
    <source>
        <dbReference type="Proteomes" id="UP000243106"/>
    </source>
</evidence>
<evidence type="ECO:0000259" key="6">
    <source>
        <dbReference type="PROSITE" id="PS51352"/>
    </source>
</evidence>
<gene>
    <name evidence="7" type="ORF">SAMN05421853_103156</name>
</gene>
<reference evidence="8" key="1">
    <citation type="submission" date="2016-10" db="EMBL/GenBank/DDBJ databases">
        <authorList>
            <person name="Varghese N."/>
            <person name="Submissions S."/>
        </authorList>
    </citation>
    <scope>NUCLEOTIDE SEQUENCE [LARGE SCALE GENOMIC DNA]</scope>
    <source>
        <strain evidence="8">JCM 10271</strain>
    </source>
</reference>
<evidence type="ECO:0000313" key="7">
    <source>
        <dbReference type="EMBL" id="SFQ27268.1"/>
    </source>
</evidence>
<dbReference type="STRING" id="93684.SAMN05421853_103156"/>
<protein>
    <submittedName>
        <fullName evidence="7">Protein-disulfide isomerase</fullName>
    </submittedName>
</protein>
<feature type="domain" description="Thioredoxin" evidence="6">
    <location>
        <begin position="58"/>
        <end position="248"/>
    </location>
</feature>
<dbReference type="PANTHER" id="PTHR13887">
    <property type="entry name" value="GLUTATHIONE S-TRANSFERASE KAPPA"/>
    <property type="match status" value="1"/>
</dbReference>
<dbReference type="EMBL" id="FOXV01000003">
    <property type="protein sequence ID" value="SFQ27268.1"/>
    <property type="molecule type" value="Genomic_DNA"/>
</dbReference>
<evidence type="ECO:0000256" key="4">
    <source>
        <dbReference type="ARBA" id="ARBA00023284"/>
    </source>
</evidence>
<keyword evidence="8" id="KW-1185">Reference proteome</keyword>
<evidence type="ECO:0000256" key="2">
    <source>
        <dbReference type="ARBA" id="ARBA00023002"/>
    </source>
</evidence>
<organism evidence="7 8">
    <name type="scientific">Roseivivax halotolerans</name>
    <dbReference type="NCBI Taxonomy" id="93684"/>
    <lineage>
        <taxon>Bacteria</taxon>
        <taxon>Pseudomonadati</taxon>
        <taxon>Pseudomonadota</taxon>
        <taxon>Alphaproteobacteria</taxon>
        <taxon>Rhodobacterales</taxon>
        <taxon>Roseobacteraceae</taxon>
        <taxon>Roseivivax</taxon>
    </lineage>
</organism>
<keyword evidence="7" id="KW-0413">Isomerase</keyword>
<dbReference type="Pfam" id="PF18312">
    <property type="entry name" value="ScsC_N"/>
    <property type="match status" value="1"/>
</dbReference>
<dbReference type="SUPFAM" id="SSF52833">
    <property type="entry name" value="Thioredoxin-like"/>
    <property type="match status" value="1"/>
</dbReference>
<dbReference type="CDD" id="cd03023">
    <property type="entry name" value="DsbA_Com1_like"/>
    <property type="match status" value="1"/>
</dbReference>
<feature type="signal peptide" evidence="5">
    <location>
        <begin position="1"/>
        <end position="19"/>
    </location>
</feature>
<dbReference type="PANTHER" id="PTHR13887:SF14">
    <property type="entry name" value="DISULFIDE BOND FORMATION PROTEIN D"/>
    <property type="match status" value="1"/>
</dbReference>
<accession>A0A1I5X5P7</accession>
<dbReference type="GO" id="GO:0016853">
    <property type="term" value="F:isomerase activity"/>
    <property type="evidence" value="ECO:0007669"/>
    <property type="project" value="UniProtKB-KW"/>
</dbReference>
<dbReference type="InterPro" id="IPR001853">
    <property type="entry name" value="DSBA-like_thioredoxin_dom"/>
</dbReference>
<keyword evidence="3" id="KW-1015">Disulfide bond</keyword>
<dbReference type="Proteomes" id="UP000243106">
    <property type="component" value="Unassembled WGS sequence"/>
</dbReference>
<dbReference type="Pfam" id="PF01323">
    <property type="entry name" value="DSBA"/>
    <property type="match status" value="1"/>
</dbReference>
<name>A0A1I5X5P7_9RHOB</name>
<dbReference type="GO" id="GO:0016491">
    <property type="term" value="F:oxidoreductase activity"/>
    <property type="evidence" value="ECO:0007669"/>
    <property type="project" value="UniProtKB-KW"/>
</dbReference>
<dbReference type="InterPro" id="IPR041205">
    <property type="entry name" value="ScsC_N"/>
</dbReference>